<reference evidence="2" key="1">
    <citation type="journal article" date="2019" name="Int. J. Syst. Evol. Microbiol.">
        <title>The Global Catalogue of Microorganisms (GCM) 10K type strain sequencing project: providing services to taxonomists for standard genome sequencing and annotation.</title>
        <authorList>
            <consortium name="The Broad Institute Genomics Platform"/>
            <consortium name="The Broad Institute Genome Sequencing Center for Infectious Disease"/>
            <person name="Wu L."/>
            <person name="Ma J."/>
        </authorList>
    </citation>
    <scope>NUCLEOTIDE SEQUENCE [LARGE SCALE GENOMIC DNA]</scope>
    <source>
        <strain evidence="2">CGMCC 4.7319</strain>
    </source>
</reference>
<name>A0ABQ2IPT9_9PSEU</name>
<dbReference type="EMBL" id="BMNC01000017">
    <property type="protein sequence ID" value="GGN22271.1"/>
    <property type="molecule type" value="Genomic_DNA"/>
</dbReference>
<protein>
    <submittedName>
        <fullName evidence="1">Uncharacterized protein</fullName>
    </submittedName>
</protein>
<organism evidence="1 2">
    <name type="scientific">Lentzea pudingi</name>
    <dbReference type="NCBI Taxonomy" id="1789439"/>
    <lineage>
        <taxon>Bacteria</taxon>
        <taxon>Bacillati</taxon>
        <taxon>Actinomycetota</taxon>
        <taxon>Actinomycetes</taxon>
        <taxon>Pseudonocardiales</taxon>
        <taxon>Pseudonocardiaceae</taxon>
        <taxon>Lentzea</taxon>
    </lineage>
</organism>
<proteinExistence type="predicted"/>
<accession>A0ABQ2IPT9</accession>
<evidence type="ECO:0000313" key="2">
    <source>
        <dbReference type="Proteomes" id="UP000597656"/>
    </source>
</evidence>
<evidence type="ECO:0000313" key="1">
    <source>
        <dbReference type="EMBL" id="GGN22271.1"/>
    </source>
</evidence>
<keyword evidence="2" id="KW-1185">Reference proteome</keyword>
<comment type="caution">
    <text evidence="1">The sequence shown here is derived from an EMBL/GenBank/DDBJ whole genome shotgun (WGS) entry which is preliminary data.</text>
</comment>
<sequence length="218" mass="23126">MIQPDGKTKRSGERYLHACPLLRKDMGVEVRDPRWLGAVPGAELVVALDEVGGHAADGHRVTVLIDLVPGNVAMLRGLAAEAVGEGARKVRVRPHGVGRVDLVHAAVELGRVAEDDAVEVQFDVTSAALLRADPTAFVRVDPFVVQADGTVVPICAGLEDYALGALGSSFDALVAAWDPEPVRDLCRVALGRALADTGPLVSWYEHLTRTAAELRSSC</sequence>
<gene>
    <name evidence="1" type="ORF">GCM10011609_74480</name>
</gene>
<dbReference type="Proteomes" id="UP000597656">
    <property type="component" value="Unassembled WGS sequence"/>
</dbReference>